<proteinExistence type="predicted"/>
<dbReference type="PANTHER" id="PTHR21705">
    <property type="entry name" value="RAI16 PROTEIN-RELATED"/>
    <property type="match status" value="1"/>
</dbReference>
<feature type="coiled-coil region" evidence="1">
    <location>
        <begin position="48"/>
        <end position="75"/>
    </location>
</feature>
<keyword evidence="4" id="KW-1185">Reference proteome</keyword>
<reference evidence="3" key="1">
    <citation type="submission" date="2022-07" db="EMBL/GenBank/DDBJ databases">
        <title>Fungi with potential for degradation of polypropylene.</title>
        <authorList>
            <person name="Gostincar C."/>
        </authorList>
    </citation>
    <scope>NUCLEOTIDE SEQUENCE</scope>
    <source>
        <strain evidence="3">EXF-13287</strain>
    </source>
</reference>
<dbReference type="Pfam" id="PF10257">
    <property type="entry name" value="RAI16-like"/>
    <property type="match status" value="1"/>
</dbReference>
<dbReference type="EMBL" id="JANBVN010000146">
    <property type="protein sequence ID" value="KAJ9138311.1"/>
    <property type="molecule type" value="Genomic_DNA"/>
</dbReference>
<sequence length="968" mass="106772">MDFWSRLLTPLSSGSSRKDYARDPIRRLHRFEKEYSQLLQTWRNSSNLANDDEAAENIEIRLQELTNILSDESRRPLPHPCITFASRKQIYIPVAKVATTSYNEWIVKEAVLFFATLVESEEEAFVENDTFAASLTNLLVRITGANSLRLGVDTEARVVELAFNITTKIRLQPEILSAWFKSGQSQSRSKDVEDEHDKFAGRTQRQDFPLFYLLMDYIHHDGKVGDFARTGLLYIIEAASSSVALEQWIVESDLSTLMATGLGALYSQLSRKLVIDHPANDLPPILALSDYEHPNSNYEIISSCSFEFQSHLDTFLSHLLFWQDVLNHCRSVEVKSTLLEHFQVIFLQQLLYPSLLESSDIDGGSSVAVLTYLRRILESLDHPDMINLILHYLLGLPDIVPSASASSRNSVSAARKRKSMDLATMMAAQQSEITATPLLFNLVDLILACLRSQSHQTIDVTLQLVSAIPKRHHRYAVITLLHTERVRSEYAHRTAGAHEQELEFLMTLAGVIGGQDNFDEIYENILRDTTVRLEGHPCSLKLVAPKVSINNHKLPAIPDSLPGAPRDVTSHTLRPDDPVLNIILDRLDTFFLNPVATNLSLTEAIFDLAVCGFMNIEGWFLRNPRVYTYPEDDGATSATHADPSAIPPPPDSPAYAEFQKIESIKQCRRRPQWTPASLPRLLSTLQALVDEVVAYRDAIPRFDDLLQQRREAFQTADAEPAPPPPPPRNNPLSTPGGGGSATPAPRNSDDLRSGSPAAPRPSGLEGFAQRILSELGTPGSRSASPRGRKERERSAGAGAGAGASGDTRTAAAPPPAVPPKEFPLNPPETPSRQGMANSRSYSPAGTPFQDGRPDAVSSQLVAFQAVDQSILARRVGLPALGGREKVEPIPLKFDKHGDGADADEGKPSSPILGEDDDGTTTEAPTPDEERTVSVSHVLTNVIVLQNFLFELASLVQVRAGLFDEVRFA</sequence>
<evidence type="ECO:0000256" key="1">
    <source>
        <dbReference type="SAM" id="Coils"/>
    </source>
</evidence>
<comment type="caution">
    <text evidence="3">The sequence shown here is derived from an EMBL/GenBank/DDBJ whole genome shotgun (WGS) entry which is preliminary data.</text>
</comment>
<feature type="compositionally biased region" description="Pro residues" evidence="2">
    <location>
        <begin position="812"/>
        <end position="829"/>
    </location>
</feature>
<dbReference type="InterPro" id="IPR019384">
    <property type="entry name" value="FHIP"/>
</dbReference>
<name>A0AA38RQD2_9PEZI</name>
<feature type="compositionally biased region" description="Polar residues" evidence="2">
    <location>
        <begin position="830"/>
        <end position="843"/>
    </location>
</feature>
<feature type="region of interest" description="Disordered" evidence="2">
    <location>
        <begin position="633"/>
        <end position="653"/>
    </location>
</feature>
<feature type="region of interest" description="Disordered" evidence="2">
    <location>
        <begin position="713"/>
        <end position="853"/>
    </location>
</feature>
<protein>
    <submittedName>
        <fullName evidence="3">Retinoic acid induced 16-like protein-domain-containing protein</fullName>
    </submittedName>
</protein>
<dbReference type="AlphaFoldDB" id="A0AA38RQD2"/>
<feature type="region of interest" description="Disordered" evidence="2">
    <location>
        <begin position="888"/>
        <end position="931"/>
    </location>
</feature>
<evidence type="ECO:0000256" key="2">
    <source>
        <dbReference type="SAM" id="MobiDB-lite"/>
    </source>
</evidence>
<gene>
    <name evidence="3" type="ORF">NKR19_g7858</name>
</gene>
<organism evidence="3 4">
    <name type="scientific">Coniochaeta hoffmannii</name>
    <dbReference type="NCBI Taxonomy" id="91930"/>
    <lineage>
        <taxon>Eukaryota</taxon>
        <taxon>Fungi</taxon>
        <taxon>Dikarya</taxon>
        <taxon>Ascomycota</taxon>
        <taxon>Pezizomycotina</taxon>
        <taxon>Sordariomycetes</taxon>
        <taxon>Sordariomycetidae</taxon>
        <taxon>Coniochaetales</taxon>
        <taxon>Coniochaetaceae</taxon>
        <taxon>Coniochaeta</taxon>
    </lineage>
</organism>
<evidence type="ECO:0000313" key="4">
    <source>
        <dbReference type="Proteomes" id="UP001174691"/>
    </source>
</evidence>
<evidence type="ECO:0000313" key="3">
    <source>
        <dbReference type="EMBL" id="KAJ9138311.1"/>
    </source>
</evidence>
<keyword evidence="1" id="KW-0175">Coiled coil</keyword>
<dbReference type="PANTHER" id="PTHR21705:SF11">
    <property type="entry name" value="FHIP FAMILY PROTEIN CG3558"/>
    <property type="match status" value="1"/>
</dbReference>
<feature type="compositionally biased region" description="Basic and acidic residues" evidence="2">
    <location>
        <begin position="888"/>
        <end position="906"/>
    </location>
</feature>
<feature type="compositionally biased region" description="Pro residues" evidence="2">
    <location>
        <begin position="720"/>
        <end position="729"/>
    </location>
</feature>
<accession>A0AA38RQD2</accession>
<dbReference type="Proteomes" id="UP001174691">
    <property type="component" value="Unassembled WGS sequence"/>
</dbReference>